<feature type="region of interest" description="Disordered" evidence="1">
    <location>
        <begin position="1"/>
        <end position="22"/>
    </location>
</feature>
<evidence type="ECO:0000256" key="1">
    <source>
        <dbReference type="SAM" id="MobiDB-lite"/>
    </source>
</evidence>
<dbReference type="EMBL" id="BRZM01000007">
    <property type="protein sequence ID" value="GLD48994.1"/>
    <property type="molecule type" value="Genomic_DNA"/>
</dbReference>
<gene>
    <name evidence="2" type="ORF">AKAME5_000286200</name>
</gene>
<proteinExistence type="predicted"/>
<evidence type="ECO:0000313" key="3">
    <source>
        <dbReference type="Proteomes" id="UP001279410"/>
    </source>
</evidence>
<organism evidence="2 3">
    <name type="scientific">Lates japonicus</name>
    <name type="common">Japanese lates</name>
    <dbReference type="NCBI Taxonomy" id="270547"/>
    <lineage>
        <taxon>Eukaryota</taxon>
        <taxon>Metazoa</taxon>
        <taxon>Chordata</taxon>
        <taxon>Craniata</taxon>
        <taxon>Vertebrata</taxon>
        <taxon>Euteleostomi</taxon>
        <taxon>Actinopterygii</taxon>
        <taxon>Neopterygii</taxon>
        <taxon>Teleostei</taxon>
        <taxon>Neoteleostei</taxon>
        <taxon>Acanthomorphata</taxon>
        <taxon>Carangaria</taxon>
        <taxon>Carangaria incertae sedis</taxon>
        <taxon>Centropomidae</taxon>
        <taxon>Lates</taxon>
    </lineage>
</organism>
<protein>
    <submittedName>
        <fullName evidence="2">Glial fibrillary acidic protein</fullName>
    </submittedName>
</protein>
<evidence type="ECO:0000313" key="2">
    <source>
        <dbReference type="EMBL" id="GLD48994.1"/>
    </source>
</evidence>
<dbReference type="Proteomes" id="UP001279410">
    <property type="component" value="Unassembled WGS sequence"/>
</dbReference>
<reference evidence="2" key="1">
    <citation type="submission" date="2022-08" db="EMBL/GenBank/DDBJ databases">
        <title>Genome sequencing of akame (Lates japonicus).</title>
        <authorList>
            <person name="Hashiguchi Y."/>
            <person name="Takahashi H."/>
        </authorList>
    </citation>
    <scope>NUCLEOTIDE SEQUENCE</scope>
    <source>
        <strain evidence="2">Kochi</strain>
    </source>
</reference>
<dbReference type="AlphaFoldDB" id="A0AAD3M8M4"/>
<sequence>MESQRVQSSYRKRFGPQGSSATAVRIGNLSSGRFSWHGTPRTLTHSSPISRISLGSALGPLLGARGPAGLLG</sequence>
<keyword evidence="3" id="KW-1185">Reference proteome</keyword>
<accession>A0AAD3M8M4</accession>
<name>A0AAD3M8M4_LATJO</name>
<comment type="caution">
    <text evidence="2">The sequence shown here is derived from an EMBL/GenBank/DDBJ whole genome shotgun (WGS) entry which is preliminary data.</text>
</comment>